<name>A0A0L0SNQ9_ALLM3</name>
<dbReference type="InterPro" id="IPR012901">
    <property type="entry name" value="CARME"/>
</dbReference>
<dbReference type="PANTHER" id="PTHR12303:SF6">
    <property type="entry name" value="CARNOSINE N-METHYLTRANSFERASE"/>
    <property type="match status" value="1"/>
</dbReference>
<evidence type="ECO:0000256" key="1">
    <source>
        <dbReference type="ARBA" id="ARBA00010086"/>
    </source>
</evidence>
<evidence type="ECO:0000256" key="4">
    <source>
        <dbReference type="ARBA" id="ARBA00022679"/>
    </source>
</evidence>
<dbReference type="STRING" id="578462.A0A0L0SNQ9"/>
<dbReference type="OMA" id="GSMSMCA"/>
<dbReference type="SMART" id="SM01296">
    <property type="entry name" value="N2227"/>
    <property type="match status" value="1"/>
</dbReference>
<protein>
    <recommendedName>
        <fullName evidence="2">carnosine N-methyltransferase</fullName>
        <ecNumber evidence="2">2.1.1.22</ecNumber>
    </recommendedName>
</protein>
<dbReference type="PANTHER" id="PTHR12303">
    <property type="entry name" value="CARNOSINE N-METHYLTRANSFERASE"/>
    <property type="match status" value="1"/>
</dbReference>
<evidence type="ECO:0000313" key="6">
    <source>
        <dbReference type="EMBL" id="KNE64004.1"/>
    </source>
</evidence>
<dbReference type="SUPFAM" id="SSF53335">
    <property type="entry name" value="S-adenosyl-L-methionine-dependent methyltransferases"/>
    <property type="match status" value="1"/>
</dbReference>
<sequence>MPARKRAALERIPAHHAALLNDHAAFTQSLDAVDAGITANDQFFRAVLKADPAMLAGYLARMRRMGLATAPEPQPADVDKAVSTLKQVARDWSAEGASERAKCYQPMIDALEREFANVEERSSRRVLIPGAGLGRLVWEAARLGFASEGNEFSFHMLLVSNYLLNGITRPEQHTLYPYVHTFSNSLNFTTDQVRPVAVPDVLPSSLPDGSDMSMAAGDFVEVYSSPTYTDAFDSVLTCFFLDTAHNIVEYLEILHRIVRSGGVWINNGPLLFHWEDAADPRELSIEVDWTGLRKLIEVVGFEIEREEWIETTYAANRQSMLQYVYRCVFFVARRKP</sequence>
<dbReference type="OrthoDB" id="978at2759"/>
<reference evidence="7" key="2">
    <citation type="submission" date="2009-11" db="EMBL/GenBank/DDBJ databases">
        <title>The Genome Sequence of Allomyces macrogynus strain ATCC 38327.</title>
        <authorList>
            <consortium name="The Broad Institute Genome Sequencing Platform"/>
            <person name="Russ C."/>
            <person name="Cuomo C."/>
            <person name="Shea T."/>
            <person name="Young S.K."/>
            <person name="Zeng Q."/>
            <person name="Koehrsen M."/>
            <person name="Haas B."/>
            <person name="Borodovsky M."/>
            <person name="Guigo R."/>
            <person name="Alvarado L."/>
            <person name="Berlin A."/>
            <person name="Borenstein D."/>
            <person name="Chen Z."/>
            <person name="Engels R."/>
            <person name="Freedman E."/>
            <person name="Gellesch M."/>
            <person name="Goldberg J."/>
            <person name="Griggs A."/>
            <person name="Gujja S."/>
            <person name="Heiman D."/>
            <person name="Hepburn T."/>
            <person name="Howarth C."/>
            <person name="Jen D."/>
            <person name="Larson L."/>
            <person name="Lewis B."/>
            <person name="Mehta T."/>
            <person name="Park D."/>
            <person name="Pearson M."/>
            <person name="Roberts A."/>
            <person name="Saif S."/>
            <person name="Shenoy N."/>
            <person name="Sisk P."/>
            <person name="Stolte C."/>
            <person name="Sykes S."/>
            <person name="Walk T."/>
            <person name="White J."/>
            <person name="Yandava C."/>
            <person name="Burger G."/>
            <person name="Gray M.W."/>
            <person name="Holland P.W.H."/>
            <person name="King N."/>
            <person name="Lang F.B.F."/>
            <person name="Roger A.J."/>
            <person name="Ruiz-Trillo I."/>
            <person name="Lander E."/>
            <person name="Nusbaum C."/>
        </authorList>
    </citation>
    <scope>NUCLEOTIDE SEQUENCE [LARGE SCALE GENOMIC DNA]</scope>
    <source>
        <strain evidence="7">ATCC 38327</strain>
    </source>
</reference>
<dbReference type="Proteomes" id="UP000054350">
    <property type="component" value="Unassembled WGS sequence"/>
</dbReference>
<comment type="similarity">
    <text evidence="1">Belongs to the carnosine N-methyltransferase family.</text>
</comment>
<dbReference type="InterPro" id="IPR029063">
    <property type="entry name" value="SAM-dependent_MTases_sf"/>
</dbReference>
<evidence type="ECO:0000256" key="5">
    <source>
        <dbReference type="ARBA" id="ARBA00022691"/>
    </source>
</evidence>
<reference evidence="6 7" key="1">
    <citation type="submission" date="2009-11" db="EMBL/GenBank/DDBJ databases">
        <title>Annotation of Allomyces macrogynus ATCC 38327.</title>
        <authorList>
            <consortium name="The Broad Institute Genome Sequencing Platform"/>
            <person name="Russ C."/>
            <person name="Cuomo C."/>
            <person name="Burger G."/>
            <person name="Gray M.W."/>
            <person name="Holland P.W.H."/>
            <person name="King N."/>
            <person name="Lang F.B.F."/>
            <person name="Roger A.J."/>
            <person name="Ruiz-Trillo I."/>
            <person name="Young S.K."/>
            <person name="Zeng Q."/>
            <person name="Gargeya S."/>
            <person name="Fitzgerald M."/>
            <person name="Haas B."/>
            <person name="Abouelleil A."/>
            <person name="Alvarado L."/>
            <person name="Arachchi H.M."/>
            <person name="Berlin A."/>
            <person name="Chapman S.B."/>
            <person name="Gearin G."/>
            <person name="Goldberg J."/>
            <person name="Griggs A."/>
            <person name="Gujja S."/>
            <person name="Hansen M."/>
            <person name="Heiman D."/>
            <person name="Howarth C."/>
            <person name="Larimer J."/>
            <person name="Lui A."/>
            <person name="MacDonald P.J.P."/>
            <person name="McCowen C."/>
            <person name="Montmayeur A."/>
            <person name="Murphy C."/>
            <person name="Neiman D."/>
            <person name="Pearson M."/>
            <person name="Priest M."/>
            <person name="Roberts A."/>
            <person name="Saif S."/>
            <person name="Shea T."/>
            <person name="Sisk P."/>
            <person name="Stolte C."/>
            <person name="Sykes S."/>
            <person name="Wortman J."/>
            <person name="Nusbaum C."/>
            <person name="Birren B."/>
        </authorList>
    </citation>
    <scope>NUCLEOTIDE SEQUENCE [LARGE SCALE GENOMIC DNA]</scope>
    <source>
        <strain evidence="6 7">ATCC 38327</strain>
    </source>
</reference>
<evidence type="ECO:0000256" key="3">
    <source>
        <dbReference type="ARBA" id="ARBA00022603"/>
    </source>
</evidence>
<dbReference type="AlphaFoldDB" id="A0A0L0SNQ9"/>
<gene>
    <name evidence="6" type="ORF">AMAG_09064</name>
</gene>
<dbReference type="GO" id="GO:0030735">
    <property type="term" value="F:carnosine N-methyltransferase activity"/>
    <property type="evidence" value="ECO:0007669"/>
    <property type="project" value="UniProtKB-EC"/>
</dbReference>
<organism evidence="6 7">
    <name type="scientific">Allomyces macrogynus (strain ATCC 38327)</name>
    <name type="common">Allomyces javanicus var. macrogynus</name>
    <dbReference type="NCBI Taxonomy" id="578462"/>
    <lineage>
        <taxon>Eukaryota</taxon>
        <taxon>Fungi</taxon>
        <taxon>Fungi incertae sedis</taxon>
        <taxon>Blastocladiomycota</taxon>
        <taxon>Blastocladiomycetes</taxon>
        <taxon>Blastocladiales</taxon>
        <taxon>Blastocladiaceae</taxon>
        <taxon>Allomyces</taxon>
    </lineage>
</organism>
<keyword evidence="3" id="KW-0489">Methyltransferase</keyword>
<keyword evidence="5" id="KW-0949">S-adenosyl-L-methionine</keyword>
<dbReference type="EC" id="2.1.1.22" evidence="2"/>
<proteinExistence type="inferred from homology"/>
<dbReference type="eggNOG" id="KOG2798">
    <property type="taxonomic scope" value="Eukaryota"/>
</dbReference>
<dbReference type="VEuPathDB" id="FungiDB:AMAG_09064"/>
<accession>A0A0L0SNQ9</accession>
<dbReference type="GO" id="GO:0032259">
    <property type="term" value="P:methylation"/>
    <property type="evidence" value="ECO:0007669"/>
    <property type="project" value="UniProtKB-KW"/>
</dbReference>
<evidence type="ECO:0000313" key="7">
    <source>
        <dbReference type="Proteomes" id="UP000054350"/>
    </source>
</evidence>
<evidence type="ECO:0000256" key="2">
    <source>
        <dbReference type="ARBA" id="ARBA00012003"/>
    </source>
</evidence>
<keyword evidence="7" id="KW-1185">Reference proteome</keyword>
<dbReference type="Gene3D" id="3.40.50.150">
    <property type="entry name" value="Vaccinia Virus protein VP39"/>
    <property type="match status" value="1"/>
</dbReference>
<keyword evidence="4" id="KW-0808">Transferase</keyword>
<dbReference type="Pfam" id="PF07942">
    <property type="entry name" value="CARME"/>
    <property type="match status" value="1"/>
</dbReference>
<dbReference type="EMBL" id="GG745343">
    <property type="protein sequence ID" value="KNE64004.1"/>
    <property type="molecule type" value="Genomic_DNA"/>
</dbReference>